<reference evidence="4" key="2">
    <citation type="submission" date="2021-04" db="EMBL/GenBank/DDBJ databases">
        <authorList>
            <person name="Gilroy R."/>
        </authorList>
    </citation>
    <scope>NUCLEOTIDE SEQUENCE</scope>
    <source>
        <strain evidence="4">ChiSjej2B20-11307</strain>
    </source>
</reference>
<evidence type="ECO:0000259" key="3">
    <source>
        <dbReference type="Pfam" id="PF03413"/>
    </source>
</evidence>
<dbReference type="Pfam" id="PF03413">
    <property type="entry name" value="PepSY"/>
    <property type="match status" value="1"/>
</dbReference>
<dbReference type="AlphaFoldDB" id="A0A9D2KKS1"/>
<name>A0A9D2KKS1_9FIRM</name>
<dbReference type="Proteomes" id="UP000824223">
    <property type="component" value="Unassembled WGS sequence"/>
</dbReference>
<accession>A0A9D2KKS1</accession>
<feature type="compositionally biased region" description="Basic and acidic residues" evidence="1">
    <location>
        <begin position="44"/>
        <end position="70"/>
    </location>
</feature>
<proteinExistence type="predicted"/>
<feature type="signal peptide" evidence="2">
    <location>
        <begin position="1"/>
        <end position="26"/>
    </location>
</feature>
<gene>
    <name evidence="4" type="ORF">H9798_06110</name>
</gene>
<protein>
    <submittedName>
        <fullName evidence="4">PepSY domain-containing protein</fullName>
    </submittedName>
</protein>
<dbReference type="EMBL" id="DXAK01000030">
    <property type="protein sequence ID" value="HJA06708.1"/>
    <property type="molecule type" value="Genomic_DNA"/>
</dbReference>
<evidence type="ECO:0000256" key="2">
    <source>
        <dbReference type="SAM" id="SignalP"/>
    </source>
</evidence>
<dbReference type="Gene3D" id="3.10.450.40">
    <property type="match status" value="1"/>
</dbReference>
<evidence type="ECO:0000256" key="1">
    <source>
        <dbReference type="SAM" id="MobiDB-lite"/>
    </source>
</evidence>
<evidence type="ECO:0000313" key="5">
    <source>
        <dbReference type="Proteomes" id="UP000824223"/>
    </source>
</evidence>
<feature type="domain" description="PepSY" evidence="3">
    <location>
        <begin position="123"/>
        <end position="183"/>
    </location>
</feature>
<feature type="chain" id="PRO_5039579394" evidence="2">
    <location>
        <begin position="27"/>
        <end position="188"/>
    </location>
</feature>
<keyword evidence="2" id="KW-0732">Signal</keyword>
<sequence length="188" mass="20553">MTKKRKISMTLLSVMLAGLLAGCAGGQLPQNQQQSSMVQTDGSSTDREAELQAEVDALREEIDALKKEQTDQTQSQTDQSQSGETQSQTGQDTASQGQASQSGTTNSNTTSARQGNSISPNVAISMEEAKSIALARVQGASEQNMSIKLDYDDGWYVYEGEIMYDGMEYEFDIDANSGTILKWEQERW</sequence>
<feature type="compositionally biased region" description="Polar residues" evidence="1">
    <location>
        <begin position="29"/>
        <end position="43"/>
    </location>
</feature>
<feature type="compositionally biased region" description="Low complexity" evidence="1">
    <location>
        <begin position="71"/>
        <end position="112"/>
    </location>
</feature>
<dbReference type="InterPro" id="IPR025711">
    <property type="entry name" value="PepSY"/>
</dbReference>
<feature type="region of interest" description="Disordered" evidence="1">
    <location>
        <begin position="27"/>
        <end position="117"/>
    </location>
</feature>
<evidence type="ECO:0000313" key="4">
    <source>
        <dbReference type="EMBL" id="HJA06708.1"/>
    </source>
</evidence>
<comment type="caution">
    <text evidence="4">The sequence shown here is derived from an EMBL/GenBank/DDBJ whole genome shotgun (WGS) entry which is preliminary data.</text>
</comment>
<organism evidence="4 5">
    <name type="scientific">Candidatus Mediterraneibacter pullicola</name>
    <dbReference type="NCBI Taxonomy" id="2838682"/>
    <lineage>
        <taxon>Bacteria</taxon>
        <taxon>Bacillati</taxon>
        <taxon>Bacillota</taxon>
        <taxon>Clostridia</taxon>
        <taxon>Lachnospirales</taxon>
        <taxon>Lachnospiraceae</taxon>
        <taxon>Mediterraneibacter</taxon>
    </lineage>
</organism>
<dbReference type="PROSITE" id="PS51257">
    <property type="entry name" value="PROKAR_LIPOPROTEIN"/>
    <property type="match status" value="1"/>
</dbReference>
<reference evidence="4" key="1">
    <citation type="journal article" date="2021" name="PeerJ">
        <title>Extensive microbial diversity within the chicken gut microbiome revealed by metagenomics and culture.</title>
        <authorList>
            <person name="Gilroy R."/>
            <person name="Ravi A."/>
            <person name="Getino M."/>
            <person name="Pursley I."/>
            <person name="Horton D.L."/>
            <person name="Alikhan N.F."/>
            <person name="Baker D."/>
            <person name="Gharbi K."/>
            <person name="Hall N."/>
            <person name="Watson M."/>
            <person name="Adriaenssens E.M."/>
            <person name="Foster-Nyarko E."/>
            <person name="Jarju S."/>
            <person name="Secka A."/>
            <person name="Antonio M."/>
            <person name="Oren A."/>
            <person name="Chaudhuri R.R."/>
            <person name="La Ragione R."/>
            <person name="Hildebrand F."/>
            <person name="Pallen M.J."/>
        </authorList>
    </citation>
    <scope>NUCLEOTIDE SEQUENCE</scope>
    <source>
        <strain evidence="4">ChiSjej2B20-11307</strain>
    </source>
</reference>